<keyword evidence="2" id="KW-0732">Signal</keyword>
<dbReference type="PRINTS" id="PR01228">
    <property type="entry name" value="EGGSHELL"/>
</dbReference>
<feature type="domain" description="DUF11" evidence="3">
    <location>
        <begin position="325"/>
        <end position="416"/>
    </location>
</feature>
<evidence type="ECO:0000256" key="1">
    <source>
        <dbReference type="SAM" id="MobiDB-lite"/>
    </source>
</evidence>
<gene>
    <name evidence="4" type="ORF">BDZ31_000131</name>
</gene>
<evidence type="ECO:0000313" key="4">
    <source>
        <dbReference type="EMBL" id="MBB4660558.1"/>
    </source>
</evidence>
<dbReference type="RefSeq" id="WP_183337989.1">
    <property type="nucleotide sequence ID" value="NZ_JACHNU010000001.1"/>
</dbReference>
<dbReference type="InterPro" id="IPR006311">
    <property type="entry name" value="TAT_signal"/>
</dbReference>
<evidence type="ECO:0000313" key="5">
    <source>
        <dbReference type="Proteomes" id="UP000585272"/>
    </source>
</evidence>
<dbReference type="PROSITE" id="PS51318">
    <property type="entry name" value="TAT"/>
    <property type="match status" value="1"/>
</dbReference>
<comment type="caution">
    <text evidence="4">The sequence shown here is derived from an EMBL/GenBank/DDBJ whole genome shotgun (WGS) entry which is preliminary data.</text>
</comment>
<dbReference type="Proteomes" id="UP000585272">
    <property type="component" value="Unassembled WGS sequence"/>
</dbReference>
<dbReference type="Pfam" id="PF01345">
    <property type="entry name" value="DUF11"/>
    <property type="match status" value="1"/>
</dbReference>
<keyword evidence="5" id="KW-1185">Reference proteome</keyword>
<feature type="signal peptide" evidence="2">
    <location>
        <begin position="1"/>
        <end position="25"/>
    </location>
</feature>
<evidence type="ECO:0000256" key="2">
    <source>
        <dbReference type="SAM" id="SignalP"/>
    </source>
</evidence>
<proteinExistence type="predicted"/>
<evidence type="ECO:0000259" key="3">
    <source>
        <dbReference type="Pfam" id="PF01345"/>
    </source>
</evidence>
<feature type="region of interest" description="Disordered" evidence="1">
    <location>
        <begin position="280"/>
        <end position="319"/>
    </location>
</feature>
<protein>
    <submittedName>
        <fullName evidence="4">Putative repeat protein (TIGR01451 family)</fullName>
    </submittedName>
</protein>
<feature type="chain" id="PRO_5038889357" evidence="2">
    <location>
        <begin position="26"/>
        <end position="441"/>
    </location>
</feature>
<name>A0A840I8X5_9ACTN</name>
<organism evidence="4 5">
    <name type="scientific">Conexibacter arvalis</name>
    <dbReference type="NCBI Taxonomy" id="912552"/>
    <lineage>
        <taxon>Bacteria</taxon>
        <taxon>Bacillati</taxon>
        <taxon>Actinomycetota</taxon>
        <taxon>Thermoleophilia</taxon>
        <taxon>Solirubrobacterales</taxon>
        <taxon>Conexibacteraceae</taxon>
        <taxon>Conexibacter</taxon>
    </lineage>
</organism>
<feature type="region of interest" description="Disordered" evidence="1">
    <location>
        <begin position="234"/>
        <end position="267"/>
    </location>
</feature>
<dbReference type="InterPro" id="IPR001434">
    <property type="entry name" value="OmcB-like_DUF11"/>
</dbReference>
<feature type="compositionally biased region" description="Gly residues" evidence="1">
    <location>
        <begin position="280"/>
        <end position="312"/>
    </location>
</feature>
<reference evidence="4 5" key="1">
    <citation type="submission" date="2020-08" db="EMBL/GenBank/DDBJ databases">
        <title>Genomic Encyclopedia of Archaeal and Bacterial Type Strains, Phase II (KMG-II): from individual species to whole genera.</title>
        <authorList>
            <person name="Goeker M."/>
        </authorList>
    </citation>
    <scope>NUCLEOTIDE SEQUENCE [LARGE SCALE GENOMIC DNA]</scope>
    <source>
        <strain evidence="4 5">DSM 23288</strain>
    </source>
</reference>
<accession>A0A840I8X5</accession>
<sequence>MRQATRRRSLAVGTVLALAAGGAAAAPGVASAAPSWGCTSTALEGSLLGVDAPLGFLRANPPATPCAPDSAGLSGSLPLGVTVGAVESDTDLANATGTVAEQVATARSQIANLGLAPAGFANLLQLEGAESEATARCSVDGTTAQFEGSSQLTGLRFLGQTVDVSLPRVRIDAGLAVGEFYPNEQVLSADGRTLTQRALRVSISAALVGSVAEFVIAESSVSAVDAPCATSGGGGDGGGGDGGGGNGGDGGGTGGGDGGGTGGGTGGGGNGGGGTGGGGNGGGTGGGGTGGGGTGGGGTDGGTGGGGRGDSGGRAVTPTIDVSGNARRVRAGGTITYVLRVRNPSRRALRNVRVCHRLAPGIVFVGSKPKATVRRGRHCMTIKRLGARKAKTFRLTARALRGAAGKKVNVVTVTANGARTRRARTTVTVFGARSVGGGVTG</sequence>
<dbReference type="AlphaFoldDB" id="A0A840I8X5"/>
<dbReference type="EMBL" id="JACHNU010000001">
    <property type="protein sequence ID" value="MBB4660558.1"/>
    <property type="molecule type" value="Genomic_DNA"/>
</dbReference>